<dbReference type="Pfam" id="PF12796">
    <property type="entry name" value="Ank_2"/>
    <property type="match status" value="1"/>
</dbReference>
<feature type="non-terminal residue" evidence="4">
    <location>
        <position position="177"/>
    </location>
</feature>
<accession>A0A2T4AYC3</accession>
<feature type="repeat" description="ANK" evidence="3">
    <location>
        <begin position="127"/>
        <end position="159"/>
    </location>
</feature>
<evidence type="ECO:0000313" key="5">
    <source>
        <dbReference type="Proteomes" id="UP000241546"/>
    </source>
</evidence>
<dbReference type="Gene3D" id="1.25.40.20">
    <property type="entry name" value="Ankyrin repeat-containing domain"/>
    <property type="match status" value="2"/>
</dbReference>
<evidence type="ECO:0000256" key="3">
    <source>
        <dbReference type="PROSITE-ProRule" id="PRU00023"/>
    </source>
</evidence>
<keyword evidence="2 3" id="KW-0040">ANK repeat</keyword>
<dbReference type="PROSITE" id="PS50088">
    <property type="entry name" value="ANK_REPEAT"/>
    <property type="match status" value="1"/>
</dbReference>
<evidence type="ECO:0000256" key="2">
    <source>
        <dbReference type="ARBA" id="ARBA00023043"/>
    </source>
</evidence>
<dbReference type="PANTHER" id="PTHR24198:SF165">
    <property type="entry name" value="ANKYRIN REPEAT-CONTAINING PROTEIN-RELATED"/>
    <property type="match status" value="1"/>
</dbReference>
<keyword evidence="1" id="KW-0677">Repeat</keyword>
<evidence type="ECO:0000313" key="4">
    <source>
        <dbReference type="EMBL" id="PTB62074.1"/>
    </source>
</evidence>
<feature type="non-terminal residue" evidence="4">
    <location>
        <position position="1"/>
    </location>
</feature>
<reference evidence="5" key="1">
    <citation type="submission" date="2016-07" db="EMBL/GenBank/DDBJ databases">
        <title>Multiple horizontal gene transfer events from other fungi enriched the ability of initially mycotrophic Trichoderma (Ascomycota) to feed on dead plant biomass.</title>
        <authorList>
            <consortium name="DOE Joint Genome Institute"/>
            <person name="Atanasova L."/>
            <person name="Chenthamara K."/>
            <person name="Zhang J."/>
            <person name="Grujic M."/>
            <person name="Henrissat B."/>
            <person name="Kuo A."/>
            <person name="Aerts A."/>
            <person name="Salamov A."/>
            <person name="Lipzen A."/>
            <person name="Labutti K."/>
            <person name="Barry K."/>
            <person name="Miao Y."/>
            <person name="Rahimi M.J."/>
            <person name="Shen Q."/>
            <person name="Grigoriev I.V."/>
            <person name="Kubicek C.P."/>
            <person name="Druzhinina I.S."/>
        </authorList>
    </citation>
    <scope>NUCLEOTIDE SEQUENCE [LARGE SCALE GENOMIC DNA]</scope>
    <source>
        <strain evidence="5">TUCIM 6016</strain>
    </source>
</reference>
<dbReference type="PROSITE" id="PS50297">
    <property type="entry name" value="ANK_REP_REGION"/>
    <property type="match status" value="1"/>
</dbReference>
<organism evidence="4 5">
    <name type="scientific">Trichoderma citrinoviride</name>
    <dbReference type="NCBI Taxonomy" id="58853"/>
    <lineage>
        <taxon>Eukaryota</taxon>
        <taxon>Fungi</taxon>
        <taxon>Dikarya</taxon>
        <taxon>Ascomycota</taxon>
        <taxon>Pezizomycotina</taxon>
        <taxon>Sordariomycetes</taxon>
        <taxon>Hypocreomycetidae</taxon>
        <taxon>Hypocreales</taxon>
        <taxon>Hypocreaceae</taxon>
        <taxon>Trichoderma</taxon>
    </lineage>
</organism>
<dbReference type="RefSeq" id="XP_024745394.1">
    <property type="nucleotide sequence ID" value="XM_024889058.1"/>
</dbReference>
<dbReference type="InterPro" id="IPR036770">
    <property type="entry name" value="Ankyrin_rpt-contain_sf"/>
</dbReference>
<proteinExistence type="predicted"/>
<dbReference type="EMBL" id="KZ680225">
    <property type="protein sequence ID" value="PTB62074.1"/>
    <property type="molecule type" value="Genomic_DNA"/>
</dbReference>
<dbReference type="AlphaFoldDB" id="A0A2T4AYC3"/>
<dbReference type="Proteomes" id="UP000241546">
    <property type="component" value="Unassembled WGS sequence"/>
</dbReference>
<protein>
    <submittedName>
        <fullName evidence="4">Ankyrin</fullName>
    </submittedName>
</protein>
<gene>
    <name evidence="4" type="ORF">BBK36DRAFT_1094289</name>
</gene>
<dbReference type="InterPro" id="IPR002110">
    <property type="entry name" value="Ankyrin_rpt"/>
</dbReference>
<evidence type="ECO:0000256" key="1">
    <source>
        <dbReference type="ARBA" id="ARBA00022737"/>
    </source>
</evidence>
<dbReference type="OrthoDB" id="20872at2759"/>
<dbReference type="GeneID" id="36597177"/>
<dbReference type="PANTHER" id="PTHR24198">
    <property type="entry name" value="ANKYRIN REPEAT AND PROTEIN KINASE DOMAIN-CONTAINING PROTEIN"/>
    <property type="match status" value="1"/>
</dbReference>
<keyword evidence="5" id="KW-1185">Reference proteome</keyword>
<dbReference type="SMART" id="SM00248">
    <property type="entry name" value="ANK"/>
    <property type="match status" value="3"/>
</dbReference>
<sequence>LGHSRVVEILLQDDRVRSSASQQDNHGWSVLHLAVHSRDLATIKALVGSSVIAEPRALIDESGLTAEEWLDLGPASHSYKATSNLAFGKSRCCRAVTGLRQAVVIGHVPLIKHLIRSGHRVNGTNSGTRTALYYAAKKRMLSIIDLLLEEGADPNILPAGRKTWEEFIADDAVLLRL</sequence>
<dbReference type="SUPFAM" id="SSF48403">
    <property type="entry name" value="Ankyrin repeat"/>
    <property type="match status" value="1"/>
</dbReference>
<name>A0A2T4AYC3_9HYPO</name>
<dbReference type="Pfam" id="PF00023">
    <property type="entry name" value="Ank"/>
    <property type="match status" value="1"/>
</dbReference>